<evidence type="ECO:0000313" key="2">
    <source>
        <dbReference type="EMBL" id="KIL55419.1"/>
    </source>
</evidence>
<dbReference type="EMBL" id="KN818519">
    <property type="protein sequence ID" value="KIL55419.1"/>
    <property type="molecule type" value="Genomic_DNA"/>
</dbReference>
<dbReference type="Proteomes" id="UP000054549">
    <property type="component" value="Unassembled WGS sequence"/>
</dbReference>
<reference evidence="2 3" key="1">
    <citation type="submission" date="2014-04" db="EMBL/GenBank/DDBJ databases">
        <title>Evolutionary Origins and Diversification of the Mycorrhizal Mutualists.</title>
        <authorList>
            <consortium name="DOE Joint Genome Institute"/>
            <consortium name="Mycorrhizal Genomics Consortium"/>
            <person name="Kohler A."/>
            <person name="Kuo A."/>
            <person name="Nagy L.G."/>
            <person name="Floudas D."/>
            <person name="Copeland A."/>
            <person name="Barry K.W."/>
            <person name="Cichocki N."/>
            <person name="Veneault-Fourrey C."/>
            <person name="LaButti K."/>
            <person name="Lindquist E.A."/>
            <person name="Lipzen A."/>
            <person name="Lundell T."/>
            <person name="Morin E."/>
            <person name="Murat C."/>
            <person name="Riley R."/>
            <person name="Ohm R."/>
            <person name="Sun H."/>
            <person name="Tunlid A."/>
            <person name="Henrissat B."/>
            <person name="Grigoriev I.V."/>
            <person name="Hibbett D.S."/>
            <person name="Martin F."/>
        </authorList>
    </citation>
    <scope>NUCLEOTIDE SEQUENCE [LARGE SCALE GENOMIC DNA]</scope>
    <source>
        <strain evidence="2 3">Koide BX008</strain>
    </source>
</reference>
<evidence type="ECO:0000313" key="3">
    <source>
        <dbReference type="Proteomes" id="UP000054549"/>
    </source>
</evidence>
<feature type="compositionally biased region" description="Acidic residues" evidence="1">
    <location>
        <begin position="123"/>
        <end position="134"/>
    </location>
</feature>
<protein>
    <submittedName>
        <fullName evidence="2">Uncharacterized protein</fullName>
    </submittedName>
</protein>
<sequence>MDPHFSFGPYSLEAQPLLAIPTLLDLIYLLYFISSHEAEIYFDHDTRRWRSREGNNPLPNEPFQGPRYIPGNPREALPEHLRTQPTAVVGPINPGTVFSANTESSDKEGTSGTDNALEYVSADQEEDAESEQQEEGNQSETHLETVVPPTPLNLELLQIEPPVVPITTTETPDIEMSQAPPQNNYQGGGGGAKLLS</sequence>
<dbReference type="InParanoid" id="A0A0C2SN60"/>
<name>A0A0C2SN60_AMAMK</name>
<feature type="region of interest" description="Disordered" evidence="1">
    <location>
        <begin position="87"/>
        <end position="143"/>
    </location>
</feature>
<proteinExistence type="predicted"/>
<organism evidence="2 3">
    <name type="scientific">Amanita muscaria (strain Koide BX008)</name>
    <dbReference type="NCBI Taxonomy" id="946122"/>
    <lineage>
        <taxon>Eukaryota</taxon>
        <taxon>Fungi</taxon>
        <taxon>Dikarya</taxon>
        <taxon>Basidiomycota</taxon>
        <taxon>Agaricomycotina</taxon>
        <taxon>Agaricomycetes</taxon>
        <taxon>Agaricomycetidae</taxon>
        <taxon>Agaricales</taxon>
        <taxon>Pluteineae</taxon>
        <taxon>Amanitaceae</taxon>
        <taxon>Amanita</taxon>
    </lineage>
</organism>
<gene>
    <name evidence="2" type="ORF">M378DRAFT_17971</name>
</gene>
<keyword evidence="3" id="KW-1185">Reference proteome</keyword>
<dbReference type="AlphaFoldDB" id="A0A0C2SN60"/>
<dbReference type="OrthoDB" id="3120183at2759"/>
<dbReference type="HOGENOM" id="CLU_1389886_0_0_1"/>
<feature type="compositionally biased region" description="Low complexity" evidence="1">
    <location>
        <begin position="159"/>
        <end position="171"/>
    </location>
</feature>
<evidence type="ECO:0000256" key="1">
    <source>
        <dbReference type="SAM" id="MobiDB-lite"/>
    </source>
</evidence>
<accession>A0A0C2SN60</accession>
<feature type="region of interest" description="Disordered" evidence="1">
    <location>
        <begin position="158"/>
        <end position="196"/>
    </location>
</feature>
<feature type="compositionally biased region" description="Gly residues" evidence="1">
    <location>
        <begin position="186"/>
        <end position="196"/>
    </location>
</feature>